<gene>
    <name evidence="1" type="ORF">FD755_023119</name>
</gene>
<dbReference type="EMBL" id="VCEB01000024">
    <property type="protein sequence ID" value="KAB0354194.1"/>
    <property type="molecule type" value="Genomic_DNA"/>
</dbReference>
<reference evidence="1 2" key="1">
    <citation type="submission" date="2019-06" db="EMBL/GenBank/DDBJ databases">
        <title>Discovery of a novel chromosome fission-fusion reversal in muntjac.</title>
        <authorList>
            <person name="Mudd A.B."/>
            <person name="Bredeson J.V."/>
            <person name="Baum R."/>
            <person name="Hockemeyer D."/>
            <person name="Rokhsar D.S."/>
        </authorList>
    </citation>
    <scope>NUCLEOTIDE SEQUENCE [LARGE SCALE GENOMIC DNA]</scope>
    <source>
        <strain evidence="1">UCam_UCB_Mr</strain>
        <tissue evidence="1">Fibroblast cell line</tissue>
    </source>
</reference>
<organism evidence="1 2">
    <name type="scientific">Muntiacus reevesi</name>
    <name type="common">Reeves' muntjac</name>
    <name type="synonym">Cervus reevesi</name>
    <dbReference type="NCBI Taxonomy" id="9886"/>
    <lineage>
        <taxon>Eukaryota</taxon>
        <taxon>Metazoa</taxon>
        <taxon>Chordata</taxon>
        <taxon>Craniata</taxon>
        <taxon>Vertebrata</taxon>
        <taxon>Euteleostomi</taxon>
        <taxon>Mammalia</taxon>
        <taxon>Eutheria</taxon>
        <taxon>Laurasiatheria</taxon>
        <taxon>Artiodactyla</taxon>
        <taxon>Ruminantia</taxon>
        <taxon>Pecora</taxon>
        <taxon>Cervidae</taxon>
        <taxon>Muntiacinae</taxon>
        <taxon>Muntiacus</taxon>
    </lineage>
</organism>
<dbReference type="Proteomes" id="UP000326062">
    <property type="component" value="Unassembled WGS sequence"/>
</dbReference>
<name>A0A5N3VYV3_MUNRE</name>
<sequence length="301" mass="33708">MGHPAFVLTTPVKQSNDTGSKGIKASNPELNFKANEDDLPPNLAFLSPDEVFKFPQISYHWSYLPYSAHETMPLNPLSYHFKKPVHPHAVPMDWPEFVTIKGTLLGLPVEITKEQKSEKLSCSDDRSSYEDPSLQNKFSEIFEANRIILHSEISKKTVIRNDHLPHAALLQEEPDAKYNGDIYAEGTKPLIDPVHLPYQDLITLREELGCISDETYTFKHTPAPSVFRLEMPVLTLFLQPILGNDCLAVTFAESTTSKVLKPKQSKLAKRIAKSAGYLYADSSPLSQEQQALQLSPPPGLQ</sequence>
<protein>
    <submittedName>
        <fullName evidence="1">Uncharacterized protein</fullName>
    </submittedName>
</protein>
<accession>A0A5N3VYV3</accession>
<evidence type="ECO:0000313" key="2">
    <source>
        <dbReference type="Proteomes" id="UP000326062"/>
    </source>
</evidence>
<comment type="caution">
    <text evidence="1">The sequence shown here is derived from an EMBL/GenBank/DDBJ whole genome shotgun (WGS) entry which is preliminary data.</text>
</comment>
<evidence type="ECO:0000313" key="1">
    <source>
        <dbReference type="EMBL" id="KAB0354194.1"/>
    </source>
</evidence>
<dbReference type="AlphaFoldDB" id="A0A5N3VYV3"/>
<keyword evidence="2" id="KW-1185">Reference proteome</keyword>
<proteinExistence type="predicted"/>